<keyword evidence="2" id="KW-1185">Reference proteome</keyword>
<protein>
    <submittedName>
        <fullName evidence="1">Uncharacterized protein</fullName>
    </submittedName>
</protein>
<dbReference type="Proteomes" id="UP000054251">
    <property type="component" value="Unassembled WGS sequence"/>
</dbReference>
<accession>A0A0V1PZ24</accession>
<comment type="caution">
    <text evidence="1">The sequence shown here is derived from an EMBL/GenBank/DDBJ whole genome shotgun (WGS) entry which is preliminary data.</text>
</comment>
<name>A0A0V1PZ24_9ASCO</name>
<evidence type="ECO:0000313" key="1">
    <source>
        <dbReference type="EMBL" id="KSA01410.1"/>
    </source>
</evidence>
<dbReference type="AlphaFoldDB" id="A0A0V1PZ24"/>
<dbReference type="GeneID" id="26839847"/>
<evidence type="ECO:0000313" key="2">
    <source>
        <dbReference type="Proteomes" id="UP000054251"/>
    </source>
</evidence>
<reference evidence="1 2" key="1">
    <citation type="submission" date="2015-11" db="EMBL/GenBank/DDBJ databases">
        <title>The genome of Debaryomyces fabryi.</title>
        <authorList>
            <person name="Tafer H."/>
            <person name="Lopandic K."/>
        </authorList>
    </citation>
    <scope>NUCLEOTIDE SEQUENCE [LARGE SCALE GENOMIC DNA]</scope>
    <source>
        <strain evidence="1 2">CBS 789</strain>
    </source>
</reference>
<gene>
    <name evidence="1" type="ORF">AC631_02838</name>
</gene>
<dbReference type="RefSeq" id="XP_015467512.1">
    <property type="nucleotide sequence ID" value="XM_015611668.1"/>
</dbReference>
<organism evidence="1 2">
    <name type="scientific">Debaryomyces fabryi</name>
    <dbReference type="NCBI Taxonomy" id="58627"/>
    <lineage>
        <taxon>Eukaryota</taxon>
        <taxon>Fungi</taxon>
        <taxon>Dikarya</taxon>
        <taxon>Ascomycota</taxon>
        <taxon>Saccharomycotina</taxon>
        <taxon>Pichiomycetes</taxon>
        <taxon>Debaryomycetaceae</taxon>
        <taxon>Debaryomyces</taxon>
    </lineage>
</organism>
<sequence>MHLCKLFANSIHKDPPFRNPYVYLKEEEFIRLQKQKQLSESKLLKERKEEENFKHNQIILALDNLSNAVGTKKLGDTRKKLIKKKENLMEIIFPIESNTSSEDSSKEIHSNERSNRNIKENRGLFRFFTSHISKSTINSCLTSLCTKDFSDSEYTDITTTSYSPEAMNNDATNTTNTSICSSVVALKSKDSFLPSSDAAAKLEYLSSPDYSTTSYRISYDDNNRLLADGVYPLIESSSFYSLKTSSLPPGLRTFPKILELSINSNTYHNNRPFIKTVFFSDTILNCSRNTYSTESESTVNLAPDTYEVQRPENHDFPASKISYISNQKESDFYNIDGSIVLPKANYTDSQLSSFRERYHRHSITSNKLRLHSFCSNKQEIEPRQLKYTTHEQSPNELGNKICTRSFKNSEKNSIDYLSDISSNFIHRQIEEFESSSVYESGSDRYYCQDYLIL</sequence>
<proteinExistence type="predicted"/>
<dbReference type="EMBL" id="LMYN01000054">
    <property type="protein sequence ID" value="KSA01410.1"/>
    <property type="molecule type" value="Genomic_DNA"/>
</dbReference>
<dbReference type="OrthoDB" id="10474142at2759"/>